<dbReference type="GO" id="GO:0045087">
    <property type="term" value="P:innate immune response"/>
    <property type="evidence" value="ECO:0007669"/>
    <property type="project" value="UniProtKB-KW"/>
</dbReference>
<evidence type="ECO:0000259" key="16">
    <source>
        <dbReference type="PROSITE" id="PS51888"/>
    </source>
</evidence>
<feature type="chain" id="PRO_5023971735" description="CLIP domain-containing serine protease" evidence="14">
    <location>
        <begin position="23"/>
        <end position="362"/>
    </location>
</feature>
<dbReference type="GO" id="GO:0004252">
    <property type="term" value="F:serine-type endopeptidase activity"/>
    <property type="evidence" value="ECO:0007669"/>
    <property type="project" value="UniProtKB-UniRule"/>
</dbReference>
<dbReference type="InterPro" id="IPR022700">
    <property type="entry name" value="CLIP"/>
</dbReference>
<evidence type="ECO:0000256" key="3">
    <source>
        <dbReference type="ARBA" id="ARBA00022588"/>
    </source>
</evidence>
<dbReference type="SMART" id="SM00680">
    <property type="entry name" value="CLIP"/>
    <property type="match status" value="1"/>
</dbReference>
<keyword evidence="3" id="KW-0399">Innate immunity</keyword>
<dbReference type="InterPro" id="IPR001254">
    <property type="entry name" value="Trypsin_dom"/>
</dbReference>
<feature type="domain" description="Peptidase S1" evidence="15">
    <location>
        <begin position="109"/>
        <end position="362"/>
    </location>
</feature>
<sequence>MSTLSGLLMPVVLLGLISLGLTLNLNDPCSNPNGEAGRCIFFRECQPLVSIYNKPLISPEESNFVRNSQCGTSNGKALVCCAGVPIQTANRISTLPRPNQCGLDLSDRIFGGQPTALDEFPWTALLNYRKPNGNFGFHCGGSLITSRYVITAAHCINAIPRGWQVAGVRLGEYDLKNANNDCDADGCADVPVDMDIEKITVHENYNANSASQFDDIALIRFTRDVGFTDFIKPICLPIGDAERLRNNVGVKAIAAGWGKTEIASASDVKLKVQLDITDPKACGQVYRSSGVTLRDTQLCAGGIRGKDTCSGDSGGPLMIRVKTNYFLYGIVSFGPKKCGTKDVPGVYTSVAKYIDWIESNIQ</sequence>
<dbReference type="EC" id="3.4.21.-" evidence="13"/>
<evidence type="ECO:0000313" key="17">
    <source>
        <dbReference type="EMBL" id="JAV25194.1"/>
    </source>
</evidence>
<dbReference type="PRINTS" id="PR00722">
    <property type="entry name" value="CHYMOTRYPSIN"/>
</dbReference>
<evidence type="ECO:0000256" key="11">
    <source>
        <dbReference type="ARBA" id="ARBA00023180"/>
    </source>
</evidence>
<dbReference type="AlphaFoldDB" id="A0A1Q3FC89"/>
<evidence type="ECO:0000256" key="4">
    <source>
        <dbReference type="ARBA" id="ARBA00022670"/>
    </source>
</evidence>
<feature type="signal peptide" evidence="14">
    <location>
        <begin position="1"/>
        <end position="22"/>
    </location>
</feature>
<name>A0A1Q3FC89_CULTA</name>
<dbReference type="PROSITE" id="PS50240">
    <property type="entry name" value="TRYPSIN_DOM"/>
    <property type="match status" value="1"/>
</dbReference>
<comment type="similarity">
    <text evidence="12 14">Belongs to the peptidase S1 family. CLIP subfamily.</text>
</comment>
<keyword evidence="8" id="KW-0391">Immunity</keyword>
<comment type="subcellular location">
    <subcellularLocation>
        <location evidence="1 14">Secreted</location>
    </subcellularLocation>
</comment>
<organism evidence="17">
    <name type="scientific">Culex tarsalis</name>
    <name type="common">Encephalitis mosquito</name>
    <dbReference type="NCBI Taxonomy" id="7177"/>
    <lineage>
        <taxon>Eukaryota</taxon>
        <taxon>Metazoa</taxon>
        <taxon>Ecdysozoa</taxon>
        <taxon>Arthropoda</taxon>
        <taxon>Hexapoda</taxon>
        <taxon>Insecta</taxon>
        <taxon>Pterygota</taxon>
        <taxon>Neoptera</taxon>
        <taxon>Endopterygota</taxon>
        <taxon>Diptera</taxon>
        <taxon>Nematocera</taxon>
        <taxon>Culicoidea</taxon>
        <taxon>Culicidae</taxon>
        <taxon>Culicinae</taxon>
        <taxon>Culicini</taxon>
        <taxon>Culex</taxon>
        <taxon>Culex</taxon>
    </lineage>
</organism>
<dbReference type="PROSITE" id="PS00134">
    <property type="entry name" value="TRYPSIN_HIS"/>
    <property type="match status" value="1"/>
</dbReference>
<dbReference type="PROSITE" id="PS51888">
    <property type="entry name" value="CLIP"/>
    <property type="match status" value="1"/>
</dbReference>
<dbReference type="InterPro" id="IPR033116">
    <property type="entry name" value="TRYPSIN_SER"/>
</dbReference>
<dbReference type="InterPro" id="IPR038565">
    <property type="entry name" value="CLIP_sf"/>
</dbReference>
<dbReference type="EMBL" id="GFDL01009851">
    <property type="protein sequence ID" value="JAV25194.1"/>
    <property type="molecule type" value="Transcribed_RNA"/>
</dbReference>
<dbReference type="Pfam" id="PF00089">
    <property type="entry name" value="Trypsin"/>
    <property type="match status" value="1"/>
</dbReference>
<evidence type="ECO:0000256" key="12">
    <source>
        <dbReference type="ARBA" id="ARBA00024195"/>
    </source>
</evidence>
<evidence type="ECO:0000256" key="2">
    <source>
        <dbReference type="ARBA" id="ARBA00022525"/>
    </source>
</evidence>
<dbReference type="FunFam" id="3.30.1640.30:FF:000001">
    <property type="entry name" value="Serine protease 7"/>
    <property type="match status" value="1"/>
</dbReference>
<keyword evidence="10" id="KW-1015">Disulfide bond</keyword>
<keyword evidence="2 14" id="KW-0964">Secreted</keyword>
<dbReference type="CDD" id="cd00190">
    <property type="entry name" value="Tryp_SPc"/>
    <property type="match status" value="1"/>
</dbReference>
<dbReference type="InterPro" id="IPR043504">
    <property type="entry name" value="Peptidase_S1_PA_chymotrypsin"/>
</dbReference>
<feature type="domain" description="Clip" evidence="16">
    <location>
        <begin position="28"/>
        <end position="81"/>
    </location>
</feature>
<keyword evidence="9" id="KW-0865">Zymogen</keyword>
<accession>A0A1Q3FC89</accession>
<dbReference type="GO" id="GO:0035008">
    <property type="term" value="P:positive regulation of melanization defense response"/>
    <property type="evidence" value="ECO:0007669"/>
    <property type="project" value="UniProtKB-ARBA"/>
</dbReference>
<evidence type="ECO:0000256" key="8">
    <source>
        <dbReference type="ARBA" id="ARBA00022859"/>
    </source>
</evidence>
<dbReference type="GO" id="GO:0005576">
    <property type="term" value="C:extracellular region"/>
    <property type="evidence" value="ECO:0007669"/>
    <property type="project" value="UniProtKB-SubCell"/>
</dbReference>
<evidence type="ECO:0000259" key="15">
    <source>
        <dbReference type="PROSITE" id="PS50240"/>
    </source>
</evidence>
<evidence type="ECO:0000256" key="9">
    <source>
        <dbReference type="ARBA" id="ARBA00023145"/>
    </source>
</evidence>
<evidence type="ECO:0000256" key="7">
    <source>
        <dbReference type="ARBA" id="ARBA00022825"/>
    </source>
</evidence>
<evidence type="ECO:0000256" key="14">
    <source>
        <dbReference type="RuleBase" id="RU366078"/>
    </source>
</evidence>
<dbReference type="Pfam" id="PF12032">
    <property type="entry name" value="CLIP"/>
    <property type="match status" value="1"/>
</dbReference>
<evidence type="ECO:0000256" key="6">
    <source>
        <dbReference type="ARBA" id="ARBA00022801"/>
    </source>
</evidence>
<evidence type="ECO:0000256" key="1">
    <source>
        <dbReference type="ARBA" id="ARBA00004613"/>
    </source>
</evidence>
<dbReference type="InterPro" id="IPR001314">
    <property type="entry name" value="Peptidase_S1A"/>
</dbReference>
<dbReference type="InterPro" id="IPR009003">
    <property type="entry name" value="Peptidase_S1_PA"/>
</dbReference>
<keyword evidence="5 14" id="KW-0732">Signal</keyword>
<dbReference type="Gene3D" id="3.30.1640.30">
    <property type="match status" value="1"/>
</dbReference>
<keyword evidence="6 13" id="KW-0378">Hydrolase</keyword>
<evidence type="ECO:0000256" key="13">
    <source>
        <dbReference type="RuleBase" id="RU363034"/>
    </source>
</evidence>
<reference evidence="17" key="1">
    <citation type="submission" date="2017-01" db="EMBL/GenBank/DDBJ databases">
        <title>A deep insight into the sialotranscriptome of adult male and female Cluex tarsalis mosquitoes.</title>
        <authorList>
            <person name="Ribeiro J.M."/>
            <person name="Moreira F."/>
            <person name="Bernard K.A."/>
            <person name="Calvo E."/>
        </authorList>
    </citation>
    <scope>NUCLEOTIDE SEQUENCE</scope>
    <source>
        <strain evidence="17">Kern County</strain>
        <tissue evidence="17">Salivary glands</tissue>
    </source>
</reference>
<dbReference type="InterPro" id="IPR051487">
    <property type="entry name" value="Ser/Thr_Proteases_Immune/Dev"/>
</dbReference>
<dbReference type="PANTHER" id="PTHR24256">
    <property type="entry name" value="TRYPTASE-RELATED"/>
    <property type="match status" value="1"/>
</dbReference>
<protein>
    <recommendedName>
        <fullName evidence="14">CLIP domain-containing serine protease</fullName>
        <ecNumber evidence="13">3.4.21.-</ecNumber>
    </recommendedName>
</protein>
<evidence type="ECO:0000256" key="5">
    <source>
        <dbReference type="ARBA" id="ARBA00022729"/>
    </source>
</evidence>
<dbReference type="SMART" id="SM00020">
    <property type="entry name" value="Tryp_SPc"/>
    <property type="match status" value="1"/>
</dbReference>
<dbReference type="SUPFAM" id="SSF50494">
    <property type="entry name" value="Trypsin-like serine proteases"/>
    <property type="match status" value="1"/>
</dbReference>
<keyword evidence="4 13" id="KW-0645">Protease</keyword>
<evidence type="ECO:0000256" key="10">
    <source>
        <dbReference type="ARBA" id="ARBA00023157"/>
    </source>
</evidence>
<dbReference type="FunFam" id="2.40.10.10:FF:000084">
    <property type="entry name" value="Serine protease easter"/>
    <property type="match status" value="1"/>
</dbReference>
<comment type="domain">
    <text evidence="14">The clip domain consists of 35-55 residues which are 'knitted' together usually by 3 conserved disulfide bonds forming a clip-like compact structure.</text>
</comment>
<dbReference type="FunFam" id="2.40.10.10:FF:000028">
    <property type="entry name" value="Serine protease easter"/>
    <property type="match status" value="1"/>
</dbReference>
<dbReference type="Gene3D" id="2.40.10.10">
    <property type="entry name" value="Trypsin-like serine proteases"/>
    <property type="match status" value="2"/>
</dbReference>
<keyword evidence="7 13" id="KW-0720">Serine protease</keyword>
<dbReference type="GO" id="GO:0006508">
    <property type="term" value="P:proteolysis"/>
    <property type="evidence" value="ECO:0007669"/>
    <property type="project" value="UniProtKB-KW"/>
</dbReference>
<dbReference type="InterPro" id="IPR018114">
    <property type="entry name" value="TRYPSIN_HIS"/>
</dbReference>
<proteinExistence type="inferred from homology"/>
<dbReference type="PROSITE" id="PS00135">
    <property type="entry name" value="TRYPSIN_SER"/>
    <property type="match status" value="1"/>
</dbReference>
<keyword evidence="11" id="KW-0325">Glycoprotein</keyword>